<evidence type="ECO:0000313" key="2">
    <source>
        <dbReference type="EMBL" id="CAG8620265.1"/>
    </source>
</evidence>
<gene>
    <name evidence="2" type="ORF">AGERDE_LOCUS10030</name>
</gene>
<keyword evidence="1" id="KW-0472">Membrane</keyword>
<feature type="non-terminal residue" evidence="2">
    <location>
        <position position="351"/>
    </location>
</feature>
<comment type="caution">
    <text evidence="2">The sequence shown here is derived from an EMBL/GenBank/DDBJ whole genome shotgun (WGS) entry which is preliminary data.</text>
</comment>
<keyword evidence="3" id="KW-1185">Reference proteome</keyword>
<dbReference type="EMBL" id="CAJVPL010002810">
    <property type="protein sequence ID" value="CAG8620265.1"/>
    <property type="molecule type" value="Genomic_DNA"/>
</dbReference>
<organism evidence="2 3">
    <name type="scientific">Ambispora gerdemannii</name>
    <dbReference type="NCBI Taxonomy" id="144530"/>
    <lineage>
        <taxon>Eukaryota</taxon>
        <taxon>Fungi</taxon>
        <taxon>Fungi incertae sedis</taxon>
        <taxon>Mucoromycota</taxon>
        <taxon>Glomeromycotina</taxon>
        <taxon>Glomeromycetes</taxon>
        <taxon>Archaeosporales</taxon>
        <taxon>Ambisporaceae</taxon>
        <taxon>Ambispora</taxon>
    </lineage>
</organism>
<sequence>KMSNLNHTEQWVGIGLVTGALILSAFSLIRMLILRNAASKYLLFPIINTLLILVEINTLVQIFIIIHSDNARLQLLTKTINDFLYLLSKPIILYLAYERCRTVFRPYQKYPWAHYAFIFLRIAQIFSVLVGDIIYIERGDYNMGSHDLSILKKIRDGYAPVPRIYYIVSETIFFVLLFKTLRVSGGSKEDGKILYYRRLQAISFSVDLSLLSAMIIYRLINTFEIVPTYDYVDVFCTAFTVFNMTQFGVKIPKLFKTRKNIQIKSSNSNTKKCKSFLNFDNDPIWKLKSPPRTPTTPKIPGQFVRNMDKNKNNEQAFSIQVSVHDVITTTQNLDHHQKGYVKSSNQVNTEM</sequence>
<feature type="transmembrane region" description="Helical" evidence="1">
    <location>
        <begin position="201"/>
        <end position="220"/>
    </location>
</feature>
<dbReference type="AlphaFoldDB" id="A0A9N9CZF9"/>
<dbReference type="Proteomes" id="UP000789831">
    <property type="component" value="Unassembled WGS sequence"/>
</dbReference>
<keyword evidence="1" id="KW-1133">Transmembrane helix</keyword>
<feature type="transmembrane region" description="Helical" evidence="1">
    <location>
        <begin position="12"/>
        <end position="29"/>
    </location>
</feature>
<feature type="transmembrane region" description="Helical" evidence="1">
    <location>
        <begin position="164"/>
        <end position="181"/>
    </location>
</feature>
<protein>
    <submittedName>
        <fullName evidence="2">7418_t:CDS:1</fullName>
    </submittedName>
</protein>
<name>A0A9N9CZF9_9GLOM</name>
<dbReference type="OrthoDB" id="2334596at2759"/>
<feature type="transmembrane region" description="Helical" evidence="1">
    <location>
        <begin position="41"/>
        <end position="67"/>
    </location>
</feature>
<evidence type="ECO:0000256" key="1">
    <source>
        <dbReference type="SAM" id="Phobius"/>
    </source>
</evidence>
<feature type="transmembrane region" description="Helical" evidence="1">
    <location>
        <begin position="232"/>
        <end position="249"/>
    </location>
</feature>
<proteinExistence type="predicted"/>
<evidence type="ECO:0000313" key="3">
    <source>
        <dbReference type="Proteomes" id="UP000789831"/>
    </source>
</evidence>
<accession>A0A9N9CZF9</accession>
<keyword evidence="1" id="KW-0812">Transmembrane</keyword>
<feature type="transmembrane region" description="Helical" evidence="1">
    <location>
        <begin position="118"/>
        <end position="136"/>
    </location>
</feature>
<feature type="transmembrane region" description="Helical" evidence="1">
    <location>
        <begin position="79"/>
        <end position="97"/>
    </location>
</feature>
<reference evidence="2" key="1">
    <citation type="submission" date="2021-06" db="EMBL/GenBank/DDBJ databases">
        <authorList>
            <person name="Kallberg Y."/>
            <person name="Tangrot J."/>
            <person name="Rosling A."/>
        </authorList>
    </citation>
    <scope>NUCLEOTIDE SEQUENCE</scope>
    <source>
        <strain evidence="2">MT106</strain>
    </source>
</reference>